<evidence type="ECO:0000313" key="3">
    <source>
        <dbReference type="EMBL" id="AES67027.2"/>
    </source>
</evidence>
<dbReference type="GO" id="GO:0005829">
    <property type="term" value="C:cytosol"/>
    <property type="evidence" value="ECO:0007669"/>
    <property type="project" value="UniProtKB-SubCell"/>
</dbReference>
<dbReference type="GO" id="GO:0000160">
    <property type="term" value="P:phosphorelay signal transduction system"/>
    <property type="evidence" value="ECO:0000318"/>
    <property type="project" value="GO_Central"/>
</dbReference>
<keyword evidence="1 2" id="KW-0902">Two-component regulatory system</keyword>
<dbReference type="GO" id="GO:0009736">
    <property type="term" value="P:cytokinin-activated signaling pathway"/>
    <property type="evidence" value="ECO:0000318"/>
    <property type="project" value="GO_Central"/>
</dbReference>
<dbReference type="EnsemblPlants" id="AES67027">
    <property type="protein sequence ID" value="AES67027"/>
    <property type="gene ID" value="MTR_2g086010"/>
</dbReference>
<dbReference type="HOGENOM" id="CLU_111777_2_0_1"/>
<accession>A0A0C3V6N7</accession>
<evidence type="ECO:0000313" key="4">
    <source>
        <dbReference type="EnsemblPlants" id="AES67027"/>
    </source>
</evidence>
<reference evidence="4" key="3">
    <citation type="submission" date="2015-04" db="UniProtKB">
        <authorList>
            <consortium name="EnsemblPlants"/>
        </authorList>
    </citation>
    <scope>IDENTIFICATION</scope>
    <source>
        <strain evidence="4">cv. Jemalong A17</strain>
    </source>
</reference>
<dbReference type="InterPro" id="IPR036641">
    <property type="entry name" value="HPT_dom_sf"/>
</dbReference>
<dbReference type="GO" id="GO:0009927">
    <property type="term" value="F:histidine phosphotransfer kinase activity"/>
    <property type="evidence" value="ECO:0000318"/>
    <property type="project" value="GO_Central"/>
</dbReference>
<evidence type="ECO:0000313" key="5">
    <source>
        <dbReference type="Proteomes" id="UP000002051"/>
    </source>
</evidence>
<evidence type="ECO:0000256" key="1">
    <source>
        <dbReference type="ARBA" id="ARBA00023012"/>
    </source>
</evidence>
<comment type="subcellular location">
    <subcellularLocation>
        <location evidence="2">Cytoplasm</location>
        <location evidence="2">Cytosol</location>
    </subcellularLocation>
    <subcellularLocation>
        <location evidence="2">Nucleus</location>
    </subcellularLocation>
</comment>
<dbReference type="GO" id="GO:0005634">
    <property type="term" value="C:nucleus"/>
    <property type="evidence" value="ECO:0000318"/>
    <property type="project" value="GO_Central"/>
</dbReference>
<comment type="domain">
    <text evidence="2">Histidine-containing phosphotransfer domain (HPt) contains an active histidine that mediates the phosphotransfer.</text>
</comment>
<dbReference type="GO" id="GO:0005737">
    <property type="term" value="C:cytoplasm"/>
    <property type="evidence" value="ECO:0000318"/>
    <property type="project" value="GO_Central"/>
</dbReference>
<organism evidence="3 5">
    <name type="scientific">Medicago truncatula</name>
    <name type="common">Barrel medic</name>
    <name type="synonym">Medicago tribuloides</name>
    <dbReference type="NCBI Taxonomy" id="3880"/>
    <lineage>
        <taxon>Eukaryota</taxon>
        <taxon>Viridiplantae</taxon>
        <taxon>Streptophyta</taxon>
        <taxon>Embryophyta</taxon>
        <taxon>Tracheophyta</taxon>
        <taxon>Spermatophyta</taxon>
        <taxon>Magnoliopsida</taxon>
        <taxon>eudicotyledons</taxon>
        <taxon>Gunneridae</taxon>
        <taxon>Pentapetalae</taxon>
        <taxon>rosids</taxon>
        <taxon>fabids</taxon>
        <taxon>Fabales</taxon>
        <taxon>Fabaceae</taxon>
        <taxon>Papilionoideae</taxon>
        <taxon>50 kb inversion clade</taxon>
        <taxon>NPAAA clade</taxon>
        <taxon>Hologalegina</taxon>
        <taxon>IRL clade</taxon>
        <taxon>Trifolieae</taxon>
        <taxon>Medicago</taxon>
    </lineage>
</organism>
<dbReference type="Proteomes" id="UP000002051">
    <property type="component" value="Chromosome 2"/>
</dbReference>
<dbReference type="PaxDb" id="3880-AES67027"/>
<proteinExistence type="predicted"/>
<comment type="function">
    <text evidence="2">Functions as a two-component phosphorelay mediators between cytokinin sensor histidine kinases and response regulators (B-type ARRs). Plays an important role in propagating cytokinin signal transduction.</text>
</comment>
<reference evidence="3 5" key="2">
    <citation type="journal article" date="2014" name="BMC Genomics">
        <title>An improved genome release (version Mt4.0) for the model legume Medicago truncatula.</title>
        <authorList>
            <person name="Tang H."/>
            <person name="Krishnakumar V."/>
            <person name="Bidwell S."/>
            <person name="Rosen B."/>
            <person name="Chan A."/>
            <person name="Zhou S."/>
            <person name="Gentzbittel L."/>
            <person name="Childs K.L."/>
            <person name="Yandell M."/>
            <person name="Gundlach H."/>
            <person name="Mayer K.F."/>
            <person name="Schwartz D.C."/>
            <person name="Town C.D."/>
        </authorList>
    </citation>
    <scope>GENOME REANNOTATION</scope>
    <source>
        <strain evidence="4 5">cv. Jemalong A17</strain>
    </source>
</reference>
<dbReference type="SUPFAM" id="SSF47226">
    <property type="entry name" value="Histidine-containing phosphotransfer domain, HPT domain"/>
    <property type="match status" value="1"/>
</dbReference>
<gene>
    <name evidence="3" type="ordered locus">MTR_2g086010</name>
</gene>
<reference evidence="3 5" key="1">
    <citation type="journal article" date="2011" name="Nature">
        <title>The Medicago genome provides insight into the evolution of rhizobial symbioses.</title>
        <authorList>
            <person name="Young N.D."/>
            <person name="Debelle F."/>
            <person name="Oldroyd G.E."/>
            <person name="Geurts R."/>
            <person name="Cannon S.B."/>
            <person name="Udvardi M.K."/>
            <person name="Benedito V.A."/>
            <person name="Mayer K.F."/>
            <person name="Gouzy J."/>
            <person name="Schoof H."/>
            <person name="Van de Peer Y."/>
            <person name="Proost S."/>
            <person name="Cook D.R."/>
            <person name="Meyers B.C."/>
            <person name="Spannagl M."/>
            <person name="Cheung F."/>
            <person name="De Mita S."/>
            <person name="Krishnakumar V."/>
            <person name="Gundlach H."/>
            <person name="Zhou S."/>
            <person name="Mudge J."/>
            <person name="Bharti A.K."/>
            <person name="Murray J.D."/>
            <person name="Naoumkina M.A."/>
            <person name="Rosen B."/>
            <person name="Silverstein K.A."/>
            <person name="Tang H."/>
            <person name="Rombauts S."/>
            <person name="Zhao P.X."/>
            <person name="Zhou P."/>
            <person name="Barbe V."/>
            <person name="Bardou P."/>
            <person name="Bechner M."/>
            <person name="Bellec A."/>
            <person name="Berger A."/>
            <person name="Berges H."/>
            <person name="Bidwell S."/>
            <person name="Bisseling T."/>
            <person name="Choisne N."/>
            <person name="Couloux A."/>
            <person name="Denny R."/>
            <person name="Deshpande S."/>
            <person name="Dai X."/>
            <person name="Doyle J.J."/>
            <person name="Dudez A.M."/>
            <person name="Farmer A.D."/>
            <person name="Fouteau S."/>
            <person name="Franken C."/>
            <person name="Gibelin C."/>
            <person name="Gish J."/>
            <person name="Goldstein S."/>
            <person name="Gonzalez A.J."/>
            <person name="Green P.J."/>
            <person name="Hallab A."/>
            <person name="Hartog M."/>
            <person name="Hua A."/>
            <person name="Humphray S.J."/>
            <person name="Jeong D.H."/>
            <person name="Jing Y."/>
            <person name="Jocker A."/>
            <person name="Kenton S.M."/>
            <person name="Kim D.J."/>
            <person name="Klee K."/>
            <person name="Lai H."/>
            <person name="Lang C."/>
            <person name="Lin S."/>
            <person name="Macmil S.L."/>
            <person name="Magdelenat G."/>
            <person name="Matthews L."/>
            <person name="McCorrison J."/>
            <person name="Monaghan E.L."/>
            <person name="Mun J.H."/>
            <person name="Najar F.Z."/>
            <person name="Nicholson C."/>
            <person name="Noirot C."/>
            <person name="O'Bleness M."/>
            <person name="Paule C.R."/>
            <person name="Poulain J."/>
            <person name="Prion F."/>
            <person name="Qin B."/>
            <person name="Qu C."/>
            <person name="Retzel E.F."/>
            <person name="Riddle C."/>
            <person name="Sallet E."/>
            <person name="Samain S."/>
            <person name="Samson N."/>
            <person name="Sanders I."/>
            <person name="Saurat O."/>
            <person name="Scarpelli C."/>
            <person name="Schiex T."/>
            <person name="Segurens B."/>
            <person name="Severin A.J."/>
            <person name="Sherrier D.J."/>
            <person name="Shi R."/>
            <person name="Sims S."/>
            <person name="Singer S.R."/>
            <person name="Sinharoy S."/>
            <person name="Sterck L."/>
            <person name="Viollet A."/>
            <person name="Wang B.B."/>
            <person name="Wang K."/>
            <person name="Wang M."/>
            <person name="Wang X."/>
            <person name="Warfsmann J."/>
            <person name="Weissenbach J."/>
            <person name="White D.D."/>
            <person name="White J.D."/>
            <person name="Wiley G.B."/>
            <person name="Wincker P."/>
            <person name="Xing Y."/>
            <person name="Yang L."/>
            <person name="Yao Z."/>
            <person name="Ying F."/>
            <person name="Zhai J."/>
            <person name="Zhou L."/>
            <person name="Zuber A."/>
            <person name="Denarie J."/>
            <person name="Dixon R.A."/>
            <person name="May G.D."/>
            <person name="Schwartz D.C."/>
            <person name="Rogers J."/>
            <person name="Quetier F."/>
            <person name="Town C.D."/>
            <person name="Roe B.A."/>
        </authorList>
    </citation>
    <scope>NUCLEOTIDE SEQUENCE [LARGE SCALE GENOMIC DNA]</scope>
    <source>
        <strain evidence="3">A17</strain>
        <strain evidence="4 5">cv. Jemalong A17</strain>
    </source>
</reference>
<dbReference type="EMBL" id="CM001218">
    <property type="protein sequence ID" value="AES67027.2"/>
    <property type="molecule type" value="Genomic_DNA"/>
</dbReference>
<dbReference type="OrthoDB" id="1670022at2759"/>
<keyword evidence="2" id="KW-0932">Cytokinin signaling pathway</keyword>
<keyword evidence="5" id="KW-1185">Reference proteome</keyword>
<dbReference type="PANTHER" id="PTHR28242">
    <property type="entry name" value="PHOSPHORELAY INTERMEDIATE PROTEIN YPD1"/>
    <property type="match status" value="1"/>
</dbReference>
<evidence type="ECO:0000256" key="2">
    <source>
        <dbReference type="RuleBase" id="RU369004"/>
    </source>
</evidence>
<dbReference type="AlphaFoldDB" id="G7IRD2"/>
<dbReference type="STRING" id="3880.G7IRD2"/>
<sequence length="151" mass="17360">MTMAILKGLMQGYLSALLDEGVVNDRFNAMVGLNNTVERRDRVVQQIETYFADVDMILAEISLDFANSAFDFSKFASLARQVEDKSESIGAEYMRIACPEFVKACDEMNKIMLDLTLLWVKHQFATTKRKLETFVQMERRIIRLERSNSSD</sequence>
<dbReference type="InterPro" id="IPR045871">
    <property type="entry name" value="AHP1-5/YPD1"/>
</dbReference>
<name>G7IRD2_MEDTR</name>
<protein>
    <recommendedName>
        <fullName evidence="2">Histidine-containing phosphotransfer protein</fullName>
    </recommendedName>
</protein>
<accession>G7IRD2</accession>
<dbReference type="PANTHER" id="PTHR28242:SF7">
    <property type="entry name" value="HISTIDINE-CONTAINING PHOSPHOTRANSFER PROTEIN"/>
    <property type="match status" value="1"/>
</dbReference>
<dbReference type="Gene3D" id="1.20.120.160">
    <property type="entry name" value="HPT domain"/>
    <property type="match status" value="1"/>
</dbReference>
<dbReference type="GO" id="GO:0043424">
    <property type="term" value="F:protein histidine kinase binding"/>
    <property type="evidence" value="ECO:0000318"/>
    <property type="project" value="GO_Central"/>
</dbReference>